<dbReference type="Proteomes" id="UP001152888">
    <property type="component" value="Unassembled WGS sequence"/>
</dbReference>
<feature type="region of interest" description="Disordered" evidence="1">
    <location>
        <begin position="1"/>
        <end position="22"/>
    </location>
</feature>
<feature type="region of interest" description="Disordered" evidence="1">
    <location>
        <begin position="470"/>
        <end position="513"/>
    </location>
</feature>
<feature type="region of interest" description="Disordered" evidence="1">
    <location>
        <begin position="67"/>
        <end position="90"/>
    </location>
</feature>
<keyword evidence="4" id="KW-1185">Reference proteome</keyword>
<evidence type="ECO:0000313" key="3">
    <source>
        <dbReference type="EMBL" id="CAH1983817.1"/>
    </source>
</evidence>
<feature type="compositionally biased region" description="Polar residues" evidence="1">
    <location>
        <begin position="494"/>
        <end position="503"/>
    </location>
</feature>
<feature type="compositionally biased region" description="Acidic residues" evidence="1">
    <location>
        <begin position="470"/>
        <end position="488"/>
    </location>
</feature>
<organism evidence="3 4">
    <name type="scientific">Acanthoscelides obtectus</name>
    <name type="common">Bean weevil</name>
    <name type="synonym">Bruchus obtectus</name>
    <dbReference type="NCBI Taxonomy" id="200917"/>
    <lineage>
        <taxon>Eukaryota</taxon>
        <taxon>Metazoa</taxon>
        <taxon>Ecdysozoa</taxon>
        <taxon>Arthropoda</taxon>
        <taxon>Hexapoda</taxon>
        <taxon>Insecta</taxon>
        <taxon>Pterygota</taxon>
        <taxon>Neoptera</taxon>
        <taxon>Endopterygota</taxon>
        <taxon>Coleoptera</taxon>
        <taxon>Polyphaga</taxon>
        <taxon>Cucujiformia</taxon>
        <taxon>Chrysomeloidea</taxon>
        <taxon>Chrysomelidae</taxon>
        <taxon>Bruchinae</taxon>
        <taxon>Bruchini</taxon>
        <taxon>Acanthoscelides</taxon>
    </lineage>
</organism>
<evidence type="ECO:0000256" key="1">
    <source>
        <dbReference type="SAM" id="MobiDB-lite"/>
    </source>
</evidence>
<evidence type="ECO:0000313" key="4">
    <source>
        <dbReference type="Proteomes" id="UP001152888"/>
    </source>
</evidence>
<accession>A0A9P0L010</accession>
<dbReference type="OrthoDB" id="6783346at2759"/>
<reference evidence="3" key="1">
    <citation type="submission" date="2022-03" db="EMBL/GenBank/DDBJ databases">
        <authorList>
            <person name="Sayadi A."/>
        </authorList>
    </citation>
    <scope>NUCLEOTIDE SEQUENCE</scope>
</reference>
<comment type="caution">
    <text evidence="3">The sequence shown here is derived from an EMBL/GenBank/DDBJ whole genome shotgun (WGS) entry which is preliminary data.</text>
</comment>
<sequence>MGPFEKKRGKHHGTTDLMASGVAPGRGEAATVVVASEVTQVVIQRNPQKNRSNRINPDEGPTVVVTDEHSHTLPGGSQAPTHGGDAAARGGKLKRIKWTPQMNKDVMRSFYYVTRCMDPPPPGWRVLLHAEFNKLYPDLKRTEQNVADRLHVIKRKGYLTPTEIAEIRREVGNHISAKREEEEIQMEEASVATTETEEQETTSTYCDKFISNTRFFEIVDPNQRPRLPKLISKPGTPQLITAMNHILKAYLEDEDNLANIHLAIYAAAVTVREDNGQKLSREILSDHPIRRPPEEPEWRRRLRLDIDKLRSKSDLLREYIKGTRSAKINYKMQAICQEYRIEVKDRENIQKLTEIMYELRQKAKAKGARLKRYNEATNRAKQNRSFSQNQKQFFSNLTSPTTSNNDLSQAQCKEQDAIDYWAMVNSDWENRRPLTQRELQNEVDNVWQNEDEADSDEDLFGKLSDRDEDYVDEQQSDTDNEQSDDGDEVVLQNPGISSRNTASIMGKNGHRWSTKIPERRGRTMRDNIVLHMPGPKQQARLVRSPIEAWELLFNQEMLDIIVLHTNQEIVRKCFENLPQGYKKPTNLVEIKAFIGLLYLAGALRLSNTNLDELWSIKYGNGLFRATMSQQRFQFLALCLRFDDKNGRAARKLCKRPAPEADIKDMIDNIPIRQTSALRNGEDWRHSAVGSFNAFLKLMPIRKQNGPIKLVMLSPSEFNGSAKVVL</sequence>
<proteinExistence type="predicted"/>
<dbReference type="PANTHER" id="PTHR46599">
    <property type="entry name" value="PIGGYBAC TRANSPOSABLE ELEMENT-DERIVED PROTEIN 4"/>
    <property type="match status" value="1"/>
</dbReference>
<gene>
    <name evidence="3" type="ORF">ACAOBT_LOCUS15763</name>
</gene>
<dbReference type="EMBL" id="CAKOFQ010006946">
    <property type="protein sequence ID" value="CAH1983817.1"/>
    <property type="molecule type" value="Genomic_DNA"/>
</dbReference>
<protein>
    <recommendedName>
        <fullName evidence="2">PiggyBac transposable element-derived protein domain-containing protein</fullName>
    </recommendedName>
</protein>
<dbReference type="AlphaFoldDB" id="A0A9P0L010"/>
<dbReference type="InterPro" id="IPR029526">
    <property type="entry name" value="PGBD"/>
</dbReference>
<dbReference type="Pfam" id="PF13843">
    <property type="entry name" value="DDE_Tnp_1_7"/>
    <property type="match status" value="1"/>
</dbReference>
<evidence type="ECO:0000259" key="2">
    <source>
        <dbReference type="Pfam" id="PF13843"/>
    </source>
</evidence>
<feature type="domain" description="PiggyBac transposable element-derived protein" evidence="2">
    <location>
        <begin position="544"/>
        <end position="669"/>
    </location>
</feature>
<name>A0A9P0L010_ACAOB</name>
<dbReference type="PANTHER" id="PTHR46599:SF3">
    <property type="entry name" value="PIGGYBAC TRANSPOSABLE ELEMENT-DERIVED PROTEIN 4"/>
    <property type="match status" value="1"/>
</dbReference>